<protein>
    <recommendedName>
        <fullName evidence="3">Lipid-binding serum glycoprotein N-terminal domain-containing protein</fullName>
    </recommendedName>
</protein>
<keyword evidence="1" id="KW-0732">Signal</keyword>
<dbReference type="PANTHER" id="PTHR20993">
    <property type="entry name" value="GH07914P"/>
    <property type="match status" value="1"/>
</dbReference>
<dbReference type="AlphaFoldDB" id="A0A2A4JG00"/>
<dbReference type="InterPro" id="IPR038606">
    <property type="entry name" value="To_sf"/>
</dbReference>
<gene>
    <name evidence="2" type="ORF">B5V51_3093</name>
</gene>
<reference evidence="2" key="1">
    <citation type="submission" date="2017-09" db="EMBL/GenBank/DDBJ databases">
        <title>Contemporary evolution of a Lepidopteran species, Heliothis virescens, in response to modern agricultural practices.</title>
        <authorList>
            <person name="Fritz M.L."/>
            <person name="Deyonke A.M."/>
            <person name="Papanicolaou A."/>
            <person name="Micinski S."/>
            <person name="Westbrook J."/>
            <person name="Gould F."/>
        </authorList>
    </citation>
    <scope>NUCLEOTIDE SEQUENCE [LARGE SCALE GENOMIC DNA]</scope>
    <source>
        <strain evidence="2">HvINT-</strain>
        <tissue evidence="2">Whole body</tissue>
    </source>
</reference>
<evidence type="ECO:0008006" key="3">
    <source>
        <dbReference type="Google" id="ProtNLM"/>
    </source>
</evidence>
<evidence type="ECO:0000256" key="1">
    <source>
        <dbReference type="SAM" id="SignalP"/>
    </source>
</evidence>
<accession>A0A2A4JG00</accession>
<dbReference type="EMBL" id="NWSH01001720">
    <property type="protein sequence ID" value="PCG70343.1"/>
    <property type="molecule type" value="Genomic_DNA"/>
</dbReference>
<feature type="chain" id="PRO_5013059797" description="Lipid-binding serum glycoprotein N-terminal domain-containing protein" evidence="1">
    <location>
        <begin position="17"/>
        <end position="228"/>
    </location>
</feature>
<dbReference type="InterPro" id="IPR010562">
    <property type="entry name" value="Haemolymph_juvenile_hormone-bd"/>
</dbReference>
<dbReference type="Pfam" id="PF06585">
    <property type="entry name" value="JHBP"/>
    <property type="match status" value="1"/>
</dbReference>
<feature type="signal peptide" evidence="1">
    <location>
        <begin position="1"/>
        <end position="16"/>
    </location>
</feature>
<sequence>MKTIVAFAVLIVGISASALSGLNSDSGLERSARFVTDTIVSEIENVSQQIKDAGLDPLHIKKENFDFALPVPVIFNANAVVEDILSTGLSDIVINNINFSLLASRLDLEIELPYIHAFARVVNADATLFGNTLSVRGDGRLDIRNLVVKVEVRVSIGIISGISISSVIVDLGIPTVSTNIRLAIQGNNYSEQINELISKTIPDTLHEFNDELNELIGIILKDVINDML</sequence>
<name>A0A2A4JG00_HELVI</name>
<dbReference type="Gene3D" id="3.15.10.30">
    <property type="entry name" value="Haemolymph juvenile hormone binding protein"/>
    <property type="match status" value="1"/>
</dbReference>
<evidence type="ECO:0000313" key="2">
    <source>
        <dbReference type="EMBL" id="PCG70343.1"/>
    </source>
</evidence>
<dbReference type="PANTHER" id="PTHR20993:SF0">
    <property type="entry name" value="GH07914P"/>
    <property type="match status" value="1"/>
</dbReference>
<proteinExistence type="predicted"/>
<comment type="caution">
    <text evidence="2">The sequence shown here is derived from an EMBL/GenBank/DDBJ whole genome shotgun (WGS) entry which is preliminary data.</text>
</comment>
<organism evidence="2">
    <name type="scientific">Heliothis virescens</name>
    <name type="common">Tobacco budworm moth</name>
    <dbReference type="NCBI Taxonomy" id="7102"/>
    <lineage>
        <taxon>Eukaryota</taxon>
        <taxon>Metazoa</taxon>
        <taxon>Ecdysozoa</taxon>
        <taxon>Arthropoda</taxon>
        <taxon>Hexapoda</taxon>
        <taxon>Insecta</taxon>
        <taxon>Pterygota</taxon>
        <taxon>Neoptera</taxon>
        <taxon>Endopterygota</taxon>
        <taxon>Lepidoptera</taxon>
        <taxon>Glossata</taxon>
        <taxon>Ditrysia</taxon>
        <taxon>Noctuoidea</taxon>
        <taxon>Noctuidae</taxon>
        <taxon>Heliothinae</taxon>
        <taxon>Heliothis</taxon>
    </lineage>
</organism>